<proteinExistence type="predicted"/>
<dbReference type="SUPFAM" id="SSF56529">
    <property type="entry name" value="FAH"/>
    <property type="match status" value="1"/>
</dbReference>
<name>A0A1H4ITY7_RHOJO</name>
<protein>
    <submittedName>
        <fullName evidence="3">2-oxo-3-hexenedioate decarboxylase</fullName>
    </submittedName>
</protein>
<dbReference type="Pfam" id="PF01557">
    <property type="entry name" value="FAA_hydrolase"/>
    <property type="match status" value="1"/>
</dbReference>
<keyword evidence="1" id="KW-0456">Lyase</keyword>
<evidence type="ECO:0000313" key="3">
    <source>
        <dbReference type="EMBL" id="SEB37096.1"/>
    </source>
</evidence>
<dbReference type="InterPro" id="IPR050772">
    <property type="entry name" value="Hydratase-Decarb/MhpD_sf"/>
</dbReference>
<dbReference type="EMBL" id="FNTL01000002">
    <property type="protein sequence ID" value="SEB37096.1"/>
    <property type="molecule type" value="Genomic_DNA"/>
</dbReference>
<sequence>MSTSTKHALQLHDARLTGQRIDPLTTSDPLLDIKRAYDVQWNGVQLRLHEGEHIIGAKLGLTSQAKQREVGFTSPIFSWLTSGMRHRSGHPLSLSNLRVPRVEPEIALILRRELGNDAETVASLYDAISFVAPSMEILDSRYHTNAPSLPDVISDGASAAGFVVGEPVPYDPSEDPDLEQIRCAFLINGSPVAGASATEALGGPVRALAALVEIVRGQGRRVPAGAIVMTGGLTRAFPINPGDLVAADFGPILGRVELPTTP</sequence>
<organism evidence="3 4">
    <name type="scientific">Rhodococcus jostii</name>
    <dbReference type="NCBI Taxonomy" id="132919"/>
    <lineage>
        <taxon>Bacteria</taxon>
        <taxon>Bacillati</taxon>
        <taxon>Actinomycetota</taxon>
        <taxon>Actinomycetes</taxon>
        <taxon>Mycobacteriales</taxon>
        <taxon>Nocardiaceae</taxon>
        <taxon>Rhodococcus</taxon>
    </lineage>
</organism>
<dbReference type="InterPro" id="IPR011234">
    <property type="entry name" value="Fumarylacetoacetase-like_C"/>
</dbReference>
<dbReference type="GO" id="GO:0008684">
    <property type="term" value="F:2-oxopent-4-enoate hydratase activity"/>
    <property type="evidence" value="ECO:0007669"/>
    <property type="project" value="TreeGrafter"/>
</dbReference>
<evidence type="ECO:0000256" key="1">
    <source>
        <dbReference type="ARBA" id="ARBA00023239"/>
    </source>
</evidence>
<dbReference type="PANTHER" id="PTHR30143:SF0">
    <property type="entry name" value="2-KETO-4-PENTENOATE HYDRATASE"/>
    <property type="match status" value="1"/>
</dbReference>
<feature type="domain" description="Fumarylacetoacetase-like C-terminal" evidence="2">
    <location>
        <begin position="96"/>
        <end position="249"/>
    </location>
</feature>
<evidence type="ECO:0000313" key="4">
    <source>
        <dbReference type="Proteomes" id="UP000183407"/>
    </source>
</evidence>
<dbReference type="RefSeq" id="WP_073357976.1">
    <property type="nucleotide sequence ID" value="NZ_FNTL01000002.1"/>
</dbReference>
<dbReference type="Proteomes" id="UP000183407">
    <property type="component" value="Unassembled WGS sequence"/>
</dbReference>
<dbReference type="PANTHER" id="PTHR30143">
    <property type="entry name" value="ACID HYDRATASE"/>
    <property type="match status" value="1"/>
</dbReference>
<dbReference type="OrthoDB" id="9792137at2"/>
<gene>
    <name evidence="3" type="ORF">SAMN04490220_0476</name>
</gene>
<dbReference type="InterPro" id="IPR036663">
    <property type="entry name" value="Fumarylacetoacetase_C_sf"/>
</dbReference>
<dbReference type="Gene3D" id="3.90.850.10">
    <property type="entry name" value="Fumarylacetoacetase-like, C-terminal domain"/>
    <property type="match status" value="1"/>
</dbReference>
<dbReference type="GO" id="GO:0005737">
    <property type="term" value="C:cytoplasm"/>
    <property type="evidence" value="ECO:0007669"/>
    <property type="project" value="TreeGrafter"/>
</dbReference>
<evidence type="ECO:0000259" key="2">
    <source>
        <dbReference type="Pfam" id="PF01557"/>
    </source>
</evidence>
<reference evidence="4" key="1">
    <citation type="submission" date="2016-10" db="EMBL/GenBank/DDBJ databases">
        <authorList>
            <person name="Varghese N."/>
        </authorList>
    </citation>
    <scope>NUCLEOTIDE SEQUENCE [LARGE SCALE GENOMIC DNA]</scope>
    <source>
        <strain evidence="4">DSM 44719</strain>
    </source>
</reference>
<accession>A0A1H4ITY7</accession>
<dbReference type="AlphaFoldDB" id="A0A1H4ITY7"/>